<organism evidence="1 2">
    <name type="scientific">Smallanthus sonchifolius</name>
    <dbReference type="NCBI Taxonomy" id="185202"/>
    <lineage>
        <taxon>Eukaryota</taxon>
        <taxon>Viridiplantae</taxon>
        <taxon>Streptophyta</taxon>
        <taxon>Embryophyta</taxon>
        <taxon>Tracheophyta</taxon>
        <taxon>Spermatophyta</taxon>
        <taxon>Magnoliopsida</taxon>
        <taxon>eudicotyledons</taxon>
        <taxon>Gunneridae</taxon>
        <taxon>Pentapetalae</taxon>
        <taxon>asterids</taxon>
        <taxon>campanulids</taxon>
        <taxon>Asterales</taxon>
        <taxon>Asteraceae</taxon>
        <taxon>Asteroideae</taxon>
        <taxon>Heliantheae alliance</taxon>
        <taxon>Millerieae</taxon>
        <taxon>Smallanthus</taxon>
    </lineage>
</organism>
<evidence type="ECO:0000313" key="1">
    <source>
        <dbReference type="EMBL" id="KAI3677182.1"/>
    </source>
</evidence>
<evidence type="ECO:0000313" key="2">
    <source>
        <dbReference type="Proteomes" id="UP001056120"/>
    </source>
</evidence>
<proteinExistence type="predicted"/>
<comment type="caution">
    <text evidence="1">The sequence shown here is derived from an EMBL/GenBank/DDBJ whole genome shotgun (WGS) entry which is preliminary data.</text>
</comment>
<dbReference type="Proteomes" id="UP001056120">
    <property type="component" value="Linkage Group LG29"/>
</dbReference>
<dbReference type="EMBL" id="CM042046">
    <property type="protein sequence ID" value="KAI3677182.1"/>
    <property type="molecule type" value="Genomic_DNA"/>
</dbReference>
<name>A0ACB8Y121_9ASTR</name>
<accession>A0ACB8Y121</accession>
<reference evidence="1 2" key="2">
    <citation type="journal article" date="2022" name="Mol. Ecol. Resour.">
        <title>The genomes of chicory, endive, great burdock and yacon provide insights into Asteraceae paleo-polyploidization history and plant inulin production.</title>
        <authorList>
            <person name="Fan W."/>
            <person name="Wang S."/>
            <person name="Wang H."/>
            <person name="Wang A."/>
            <person name="Jiang F."/>
            <person name="Liu H."/>
            <person name="Zhao H."/>
            <person name="Xu D."/>
            <person name="Zhang Y."/>
        </authorList>
    </citation>
    <scope>NUCLEOTIDE SEQUENCE [LARGE SCALE GENOMIC DNA]</scope>
    <source>
        <strain evidence="2">cv. Yunnan</strain>
        <tissue evidence="1">Leaves</tissue>
    </source>
</reference>
<sequence>MVKNTCNVTLPFALPGKICLFHLDSLRSSTGSFDLKILVYTLRNTYKLKVYVDDGSLISEILIDHNIVQKKIGYSPKEINTALSSPDPSRVHDMKNIMKQFQVYLVNFEGLMVVRINEASSLPVAIEMQQGCSLSDA</sequence>
<protein>
    <submittedName>
        <fullName evidence="1">Uncharacterized protein</fullName>
    </submittedName>
</protein>
<gene>
    <name evidence="1" type="ORF">L1987_86804</name>
</gene>
<reference evidence="2" key="1">
    <citation type="journal article" date="2022" name="Mol. Ecol. Resour.">
        <title>The genomes of chicory, endive, great burdock and yacon provide insights into Asteraceae palaeo-polyploidization history and plant inulin production.</title>
        <authorList>
            <person name="Fan W."/>
            <person name="Wang S."/>
            <person name="Wang H."/>
            <person name="Wang A."/>
            <person name="Jiang F."/>
            <person name="Liu H."/>
            <person name="Zhao H."/>
            <person name="Xu D."/>
            <person name="Zhang Y."/>
        </authorList>
    </citation>
    <scope>NUCLEOTIDE SEQUENCE [LARGE SCALE GENOMIC DNA]</scope>
    <source>
        <strain evidence="2">cv. Yunnan</strain>
    </source>
</reference>
<keyword evidence="2" id="KW-1185">Reference proteome</keyword>